<keyword evidence="2" id="KW-1133">Transmembrane helix</keyword>
<dbReference type="RefSeq" id="WP_073285640.1">
    <property type="nucleotide sequence ID" value="NZ_FRAS01000013.1"/>
</dbReference>
<proteinExistence type="predicted"/>
<feature type="compositionally biased region" description="Low complexity" evidence="1">
    <location>
        <begin position="64"/>
        <end position="80"/>
    </location>
</feature>
<feature type="transmembrane region" description="Helical" evidence="2">
    <location>
        <begin position="12"/>
        <end position="30"/>
    </location>
</feature>
<keyword evidence="2" id="KW-0812">Transmembrane</keyword>
<feature type="compositionally biased region" description="Basic and acidic residues" evidence="1">
    <location>
        <begin position="139"/>
        <end position="148"/>
    </location>
</feature>
<protein>
    <submittedName>
        <fullName evidence="3">Uncharacterized protein</fullName>
    </submittedName>
</protein>
<feature type="compositionally biased region" description="Low complexity" evidence="1">
    <location>
        <begin position="48"/>
        <end position="57"/>
    </location>
</feature>
<accession>A0A1M6ZY13</accession>
<feature type="region of interest" description="Disordered" evidence="1">
    <location>
        <begin position="43"/>
        <end position="148"/>
    </location>
</feature>
<feature type="compositionally biased region" description="Low complexity" evidence="1">
    <location>
        <begin position="124"/>
        <end position="138"/>
    </location>
</feature>
<keyword evidence="2" id="KW-0472">Membrane</keyword>
<evidence type="ECO:0000256" key="2">
    <source>
        <dbReference type="SAM" id="Phobius"/>
    </source>
</evidence>
<evidence type="ECO:0000313" key="3">
    <source>
        <dbReference type="EMBL" id="SHL35213.1"/>
    </source>
</evidence>
<dbReference type="OrthoDB" id="879845at2"/>
<dbReference type="EMBL" id="FRAS01000013">
    <property type="protein sequence ID" value="SHL35213.1"/>
    <property type="molecule type" value="Genomic_DNA"/>
</dbReference>
<name>A0A1M6ZY13_9BACT</name>
<gene>
    <name evidence="3" type="ORF">SAMN02746009_02602</name>
</gene>
<dbReference type="STRING" id="1121959.SAMN02746009_02602"/>
<feature type="compositionally biased region" description="Polar residues" evidence="1">
    <location>
        <begin position="103"/>
        <end position="118"/>
    </location>
</feature>
<evidence type="ECO:0000256" key="1">
    <source>
        <dbReference type="SAM" id="MobiDB-lite"/>
    </source>
</evidence>
<evidence type="ECO:0000313" key="4">
    <source>
        <dbReference type="Proteomes" id="UP000183947"/>
    </source>
</evidence>
<reference evidence="4" key="1">
    <citation type="submission" date="2016-11" db="EMBL/GenBank/DDBJ databases">
        <authorList>
            <person name="Varghese N."/>
            <person name="Submissions S."/>
        </authorList>
    </citation>
    <scope>NUCLEOTIDE SEQUENCE [LARGE SCALE GENOMIC DNA]</scope>
    <source>
        <strain evidence="4">DSM 18569</strain>
    </source>
</reference>
<dbReference type="Proteomes" id="UP000183947">
    <property type="component" value="Unassembled WGS sequence"/>
</dbReference>
<sequence>MLSAYSWSQFGLFMLVVVLLYYLVVGLLYYRAELAPLLALGKRGAGSTPAPTTAPPALVRPTSAFASPQPAAAEAAPAATVEEEGAAENLPSTTESIVEGQLPASTATATGQDQSADDSTPMGAASASAEEQATAQDQTRTEAPDQADERLAELVRREAHAEADPPAAVDQPAELLDAEPALQQRLPVSYEPLASFEEPVASPLDIITAGPAPRLVAAESVSEYIALLQAGQNPPAPAALQGSCLAEQMAQHLEEYQAELAALFGADEL</sequence>
<dbReference type="AlphaFoldDB" id="A0A1M6ZY13"/>
<keyword evidence="4" id="KW-1185">Reference proteome</keyword>
<organism evidence="3 4">
    <name type="scientific">Hymenobacter psychrotolerans DSM 18569</name>
    <dbReference type="NCBI Taxonomy" id="1121959"/>
    <lineage>
        <taxon>Bacteria</taxon>
        <taxon>Pseudomonadati</taxon>
        <taxon>Bacteroidota</taxon>
        <taxon>Cytophagia</taxon>
        <taxon>Cytophagales</taxon>
        <taxon>Hymenobacteraceae</taxon>
        <taxon>Hymenobacter</taxon>
    </lineage>
</organism>